<dbReference type="EMBL" id="QRHQ01000001">
    <property type="protein sequence ID" value="RHF93311.1"/>
    <property type="molecule type" value="Genomic_DNA"/>
</dbReference>
<reference evidence="3 4" key="1">
    <citation type="submission" date="2018-08" db="EMBL/GenBank/DDBJ databases">
        <title>A genome reference for cultivated species of the human gut microbiota.</title>
        <authorList>
            <person name="Zou Y."/>
            <person name="Xue W."/>
            <person name="Luo G."/>
        </authorList>
    </citation>
    <scope>NUCLEOTIDE SEQUENCE [LARGE SCALE GENOMIC DNA]</scope>
    <source>
        <strain evidence="3 4">AM23-23</strain>
    </source>
</reference>
<feature type="region of interest" description="Disordered" evidence="1">
    <location>
        <begin position="15"/>
        <end position="40"/>
    </location>
</feature>
<keyword evidence="2" id="KW-1133">Transmembrane helix</keyword>
<keyword evidence="2" id="KW-0472">Membrane</keyword>
<evidence type="ECO:0000313" key="3">
    <source>
        <dbReference type="EMBL" id="RHF93311.1"/>
    </source>
</evidence>
<dbReference type="AlphaFoldDB" id="A0A414RJD8"/>
<keyword evidence="2" id="KW-0812">Transmembrane</keyword>
<proteinExistence type="predicted"/>
<evidence type="ECO:0000256" key="2">
    <source>
        <dbReference type="SAM" id="Phobius"/>
    </source>
</evidence>
<dbReference type="Proteomes" id="UP000283485">
    <property type="component" value="Unassembled WGS sequence"/>
</dbReference>
<sequence>MGTLGCIHDMMRRDKENRELRQRDRERMKETRRRMTECRHTELPPTLSVEKLEEIKKQTQEKEQADQSRAFRIKLIIGVVILVLLLLCGFLL</sequence>
<feature type="transmembrane region" description="Helical" evidence="2">
    <location>
        <begin position="71"/>
        <end position="91"/>
    </location>
</feature>
<dbReference type="RefSeq" id="WP_118210897.1">
    <property type="nucleotide sequence ID" value="NZ_JAQDLO010000040.1"/>
</dbReference>
<evidence type="ECO:0000256" key="1">
    <source>
        <dbReference type="SAM" id="MobiDB-lite"/>
    </source>
</evidence>
<protein>
    <submittedName>
        <fullName evidence="3">Uncharacterized protein</fullName>
    </submittedName>
</protein>
<evidence type="ECO:0000313" key="4">
    <source>
        <dbReference type="Proteomes" id="UP000283485"/>
    </source>
</evidence>
<accession>A0A414RJD8</accession>
<name>A0A414RJD8_9BACT</name>
<gene>
    <name evidence="3" type="ORF">DW653_00075</name>
</gene>
<organism evidence="3 4">
    <name type="scientific">Phocaeicola plebeius</name>
    <dbReference type="NCBI Taxonomy" id="310297"/>
    <lineage>
        <taxon>Bacteria</taxon>
        <taxon>Pseudomonadati</taxon>
        <taxon>Bacteroidota</taxon>
        <taxon>Bacteroidia</taxon>
        <taxon>Bacteroidales</taxon>
        <taxon>Bacteroidaceae</taxon>
        <taxon>Phocaeicola</taxon>
    </lineage>
</organism>
<comment type="caution">
    <text evidence="3">The sequence shown here is derived from an EMBL/GenBank/DDBJ whole genome shotgun (WGS) entry which is preliminary data.</text>
</comment>